<reference evidence="2" key="1">
    <citation type="submission" date="2016-11" db="UniProtKB">
        <authorList>
            <consortium name="WormBaseParasite"/>
        </authorList>
    </citation>
    <scope>IDENTIFICATION</scope>
</reference>
<evidence type="ECO:0000313" key="1">
    <source>
        <dbReference type="Proteomes" id="UP000095283"/>
    </source>
</evidence>
<keyword evidence="1" id="KW-1185">Reference proteome</keyword>
<proteinExistence type="predicted"/>
<name>A0A1I7X6R3_HETBA</name>
<organism evidence="1 2">
    <name type="scientific">Heterorhabditis bacteriophora</name>
    <name type="common">Entomopathogenic nematode worm</name>
    <dbReference type="NCBI Taxonomy" id="37862"/>
    <lineage>
        <taxon>Eukaryota</taxon>
        <taxon>Metazoa</taxon>
        <taxon>Ecdysozoa</taxon>
        <taxon>Nematoda</taxon>
        <taxon>Chromadorea</taxon>
        <taxon>Rhabditida</taxon>
        <taxon>Rhabditina</taxon>
        <taxon>Rhabditomorpha</taxon>
        <taxon>Strongyloidea</taxon>
        <taxon>Heterorhabditidae</taxon>
        <taxon>Heterorhabditis</taxon>
    </lineage>
</organism>
<dbReference type="WBParaSite" id="Hba_13164">
    <property type="protein sequence ID" value="Hba_13164"/>
    <property type="gene ID" value="Hba_13164"/>
</dbReference>
<accession>A0A1I7X6R3</accession>
<sequence length="115" mass="13033">MEDKAKKAMLEEELGVLKQAENDASSKLTLAQEELQILMADEQKEKKRVYDLSTQLNDAKELLEKKSTEYADIKAALPKSQDALRLAREQVPLIKEEEDKLADDVNNTLISFIVV</sequence>
<dbReference type="AlphaFoldDB" id="A0A1I7X6R3"/>
<evidence type="ECO:0000313" key="2">
    <source>
        <dbReference type="WBParaSite" id="Hba_13164"/>
    </source>
</evidence>
<dbReference type="Proteomes" id="UP000095283">
    <property type="component" value="Unplaced"/>
</dbReference>
<protein>
    <submittedName>
        <fullName evidence="2">MT domain-containing protein</fullName>
    </submittedName>
</protein>